<evidence type="ECO:0000256" key="2">
    <source>
        <dbReference type="SAM" id="MobiDB-lite"/>
    </source>
</evidence>
<feature type="domain" description="PDZ" evidence="4">
    <location>
        <begin position="191"/>
        <end position="265"/>
    </location>
</feature>
<dbReference type="Proteomes" id="UP000189705">
    <property type="component" value="Unplaced"/>
</dbReference>
<dbReference type="FunFam" id="2.20.70.10:FF:000034">
    <property type="entry name" value="syntaxin-binding protein 4 isoform X1"/>
    <property type="match status" value="1"/>
</dbReference>
<dbReference type="InterPro" id="IPR011992">
    <property type="entry name" value="EF-hand-dom_pair"/>
</dbReference>
<dbReference type="GO" id="GO:0031410">
    <property type="term" value="C:cytoplasmic vesicle"/>
    <property type="evidence" value="ECO:0007669"/>
    <property type="project" value="TreeGrafter"/>
</dbReference>
<dbReference type="SUPFAM" id="SSF51045">
    <property type="entry name" value="WW domain"/>
    <property type="match status" value="1"/>
</dbReference>
<dbReference type="PROSITE" id="PS50106">
    <property type="entry name" value="PDZ"/>
    <property type="match status" value="2"/>
</dbReference>
<dbReference type="PANTHER" id="PTHR19964:SF16">
    <property type="entry name" value="SYNTAXIN-BINDING PROTEIN 4"/>
    <property type="match status" value="1"/>
</dbReference>
<proteinExistence type="predicted"/>
<dbReference type="CDD" id="cd00201">
    <property type="entry name" value="WW"/>
    <property type="match status" value="1"/>
</dbReference>
<feature type="domain" description="WW" evidence="3">
    <location>
        <begin position="736"/>
        <end position="769"/>
    </location>
</feature>
<dbReference type="Gene3D" id="2.30.42.10">
    <property type="match status" value="2"/>
</dbReference>
<dbReference type="CDD" id="cd06692">
    <property type="entry name" value="PDZ1_GgSTXBP4-like"/>
    <property type="match status" value="1"/>
</dbReference>
<feature type="domain" description="PDZ" evidence="4">
    <location>
        <begin position="24"/>
        <end position="110"/>
    </location>
</feature>
<organism evidence="5 7">
    <name type="scientific">Alligator sinensis</name>
    <name type="common">Chinese alligator</name>
    <dbReference type="NCBI Taxonomy" id="38654"/>
    <lineage>
        <taxon>Eukaryota</taxon>
        <taxon>Metazoa</taxon>
        <taxon>Chordata</taxon>
        <taxon>Craniata</taxon>
        <taxon>Vertebrata</taxon>
        <taxon>Euteleostomi</taxon>
        <taxon>Archelosauria</taxon>
        <taxon>Archosauria</taxon>
        <taxon>Crocodylia</taxon>
        <taxon>Alligatoridae</taxon>
        <taxon>Alligatorinae</taxon>
        <taxon>Alligator</taxon>
    </lineage>
</organism>
<dbReference type="GO" id="GO:0008286">
    <property type="term" value="P:insulin receptor signaling pathway"/>
    <property type="evidence" value="ECO:0007669"/>
    <property type="project" value="TreeGrafter"/>
</dbReference>
<dbReference type="InterPro" id="IPR036020">
    <property type="entry name" value="WW_dom_sf"/>
</dbReference>
<dbReference type="GO" id="GO:0019905">
    <property type="term" value="F:syntaxin binding"/>
    <property type="evidence" value="ECO:0007669"/>
    <property type="project" value="TreeGrafter"/>
</dbReference>
<evidence type="ECO:0000313" key="7">
    <source>
        <dbReference type="RefSeq" id="XP_025054963.1"/>
    </source>
</evidence>
<dbReference type="RefSeq" id="XP_025054963.1">
    <property type="nucleotide sequence ID" value="XM_025199178.1"/>
</dbReference>
<evidence type="ECO:0000313" key="5">
    <source>
        <dbReference type="Proteomes" id="UP000189705"/>
    </source>
</evidence>
<evidence type="ECO:0000256" key="1">
    <source>
        <dbReference type="SAM" id="Coils"/>
    </source>
</evidence>
<protein>
    <submittedName>
        <fullName evidence="6 7">Syntaxin-binding protein 4 isoform X1</fullName>
    </submittedName>
</protein>
<keyword evidence="1" id="KW-0175">Coiled coil</keyword>
<dbReference type="AlphaFoldDB" id="A0A3Q0G9Y5"/>
<evidence type="ECO:0000259" key="4">
    <source>
        <dbReference type="PROSITE" id="PS50106"/>
    </source>
</evidence>
<dbReference type="GO" id="GO:0061178">
    <property type="term" value="P:regulation of insulin secretion involved in cellular response to glucose stimulus"/>
    <property type="evidence" value="ECO:0007669"/>
    <property type="project" value="TreeGrafter"/>
</dbReference>
<dbReference type="InterPro" id="IPR051342">
    <property type="entry name" value="PDZ_scaffold"/>
</dbReference>
<feature type="compositionally biased region" description="Low complexity" evidence="2">
    <location>
        <begin position="152"/>
        <end position="166"/>
    </location>
</feature>
<dbReference type="SMART" id="SM00456">
    <property type="entry name" value="WW"/>
    <property type="match status" value="1"/>
</dbReference>
<dbReference type="Gene3D" id="2.20.70.10">
    <property type="match status" value="1"/>
</dbReference>
<dbReference type="InterPro" id="IPR036034">
    <property type="entry name" value="PDZ_sf"/>
</dbReference>
<sequence length="793" mass="86961">MATTEPLSKKTIMGPYGINRAVHRITLSDCQNGLGVKIIGGYREQTSEDYGIFIKRILPGGMAALDSRLFTGDLILDVNGENLVGVTNERAVDILRTASASNHMSLLIARDEEAKKEFLNLMDKYGSHANTDSARSSPTQLLAVKSADSLSSASSSRSQSPQLAQAKDTATSHNGSISVIDASLHLANDSAFQIITVSKGTGLGLNIVGGINRNEGPLVYIQEVIPGGDCHKDGRLKPGDQLVSINKESMIGVSHEEAKSIISRTKPKSESAWEIAFIRQKTVPSHLEHAQRPSSFLTSSGAYGQQQNPTFNLLTSPNENFASKMTPSSALNFYISNCYLKKEKKDFIIKQRLLEKGLGLNLKTQGHLAAFFPLHFKSCHPWGISFLRLFTLAAQDVVTKTGFKKREQSPIISEDSSSTDVSATAVAPNQADDYGLQGKKISVNPTVRLKVEKLEMALNYLGIQPTAEQHRALRHQLQKDSNGTVSFGDFVQVARNLFCLQPEEAGGGQNPIAFGPSEVISLLDSQFVSCDSVEVDDMERLKNERNDALKEITKLKEQLSESLSVQKQLTEELQTVKQEAKAAVEETRALRSRIHLAEAAQRQARGMEMDYEEVIHLLEAEITELKAQLTDHSGQNKESAHDLKKRITVLDCQLRKSESSRKAFEVATEKLLQFTEIVHEALSENSSLSALSDRRATLSAKTLLARLGKNGRTVTAALGAEAKDLAKSVRAILEVDCLPYGWEEAYTADGIKYFINHVTQTTSWIHPVISALSLSCSDENEEDGTRELAEPRS</sequence>
<dbReference type="GeneID" id="102376856"/>
<dbReference type="SUPFAM" id="SSF47473">
    <property type="entry name" value="EF-hand"/>
    <property type="match status" value="1"/>
</dbReference>
<evidence type="ECO:0000259" key="3">
    <source>
        <dbReference type="PROSITE" id="PS50020"/>
    </source>
</evidence>
<gene>
    <name evidence="6 7" type="primary">STXBP4</name>
</gene>
<keyword evidence="5" id="KW-1185">Reference proteome</keyword>
<dbReference type="InterPro" id="IPR001202">
    <property type="entry name" value="WW_dom"/>
</dbReference>
<feature type="region of interest" description="Disordered" evidence="2">
    <location>
        <begin position="152"/>
        <end position="171"/>
    </location>
</feature>
<evidence type="ECO:0000313" key="6">
    <source>
        <dbReference type="RefSeq" id="XP_025054962.1"/>
    </source>
</evidence>
<dbReference type="Pfam" id="PF00595">
    <property type="entry name" value="PDZ"/>
    <property type="match status" value="2"/>
</dbReference>
<dbReference type="SMART" id="SM00228">
    <property type="entry name" value="PDZ"/>
    <property type="match status" value="2"/>
</dbReference>
<dbReference type="CDD" id="cd06698">
    <property type="entry name" value="PDZ1_hSTXBP4-PDZ2_GgSTXBP4-like"/>
    <property type="match status" value="1"/>
</dbReference>
<dbReference type="Pfam" id="PF00397">
    <property type="entry name" value="WW"/>
    <property type="match status" value="1"/>
</dbReference>
<dbReference type="PROSITE" id="PS50020">
    <property type="entry name" value="WW_DOMAIN_2"/>
    <property type="match status" value="1"/>
</dbReference>
<feature type="coiled-coil region" evidence="1">
    <location>
        <begin position="538"/>
        <end position="635"/>
    </location>
</feature>
<dbReference type="STRING" id="38654.A0A3Q0G9Y5"/>
<name>A0A3Q0G9Y5_ALLSI</name>
<dbReference type="PANTHER" id="PTHR19964">
    <property type="entry name" value="MULTIPLE PDZ DOMAIN PROTEIN"/>
    <property type="match status" value="1"/>
</dbReference>
<accession>A0A3Q0G9Y5</accession>
<dbReference type="PROSITE" id="PS01159">
    <property type="entry name" value="WW_DOMAIN_1"/>
    <property type="match status" value="1"/>
</dbReference>
<dbReference type="RefSeq" id="XP_025054962.1">
    <property type="nucleotide sequence ID" value="XM_025199177.1"/>
</dbReference>
<dbReference type="InterPro" id="IPR001478">
    <property type="entry name" value="PDZ"/>
</dbReference>
<dbReference type="CTD" id="252983"/>
<reference evidence="6 7" key="1">
    <citation type="submission" date="2025-04" db="UniProtKB">
        <authorList>
            <consortium name="RefSeq"/>
        </authorList>
    </citation>
    <scope>IDENTIFICATION</scope>
</reference>
<dbReference type="SUPFAM" id="SSF50156">
    <property type="entry name" value="PDZ domain-like"/>
    <property type="match status" value="2"/>
</dbReference>